<keyword evidence="2" id="KW-1015">Disulfide bond</keyword>
<sequence length="103" mass="11869">MIYISSTNEFDNLLRQSPRLIAHFTSNYCKPCGWINPKYNQLAAQYKNVVFVVIDVDANRDLAKRYKVDGMPTFFMFKRAKKVDECGGLNEEILEAKVKKLAS</sequence>
<organism evidence="5 7">
    <name type="scientific">Claviceps arundinis</name>
    <dbReference type="NCBI Taxonomy" id="1623583"/>
    <lineage>
        <taxon>Eukaryota</taxon>
        <taxon>Fungi</taxon>
        <taxon>Dikarya</taxon>
        <taxon>Ascomycota</taxon>
        <taxon>Pezizomycotina</taxon>
        <taxon>Sordariomycetes</taxon>
        <taxon>Hypocreomycetidae</taxon>
        <taxon>Hypocreales</taxon>
        <taxon>Clavicipitaceae</taxon>
        <taxon>Claviceps</taxon>
    </lineage>
</organism>
<dbReference type="Proteomes" id="UP000784919">
    <property type="component" value="Unassembled WGS sequence"/>
</dbReference>
<name>A0A9P7MP55_9HYPO</name>
<dbReference type="EMBL" id="SRPS01000243">
    <property type="protein sequence ID" value="KAG5961762.1"/>
    <property type="molecule type" value="Genomic_DNA"/>
</dbReference>
<dbReference type="OrthoDB" id="19690at2759"/>
<protein>
    <recommendedName>
        <fullName evidence="3">Thioredoxin domain-containing protein</fullName>
    </recommendedName>
</protein>
<dbReference type="EMBL" id="SRPR01000256">
    <property type="protein sequence ID" value="KAG5955471.1"/>
    <property type="molecule type" value="Genomic_DNA"/>
</dbReference>
<evidence type="ECO:0000313" key="5">
    <source>
        <dbReference type="EMBL" id="KAG5961762.1"/>
    </source>
</evidence>
<gene>
    <name evidence="5" type="ORF">E4U56_003749</name>
    <name evidence="4" type="ORF">E4U57_003423</name>
</gene>
<dbReference type="AlphaFoldDB" id="A0A9P7MP55"/>
<feature type="domain" description="Thioredoxin" evidence="3">
    <location>
        <begin position="1"/>
        <end position="103"/>
    </location>
</feature>
<dbReference type="Proteomes" id="UP000742024">
    <property type="component" value="Unassembled WGS sequence"/>
</dbReference>
<proteinExistence type="inferred from homology"/>
<evidence type="ECO:0000313" key="4">
    <source>
        <dbReference type="EMBL" id="KAG5955471.1"/>
    </source>
</evidence>
<keyword evidence="6" id="KW-1185">Reference proteome</keyword>
<evidence type="ECO:0000313" key="6">
    <source>
        <dbReference type="Proteomes" id="UP000742024"/>
    </source>
</evidence>
<dbReference type="SUPFAM" id="SSF52833">
    <property type="entry name" value="Thioredoxin-like"/>
    <property type="match status" value="1"/>
</dbReference>
<reference evidence="5 6" key="1">
    <citation type="journal article" date="2020" name="bioRxiv">
        <title>Whole genome comparisons of ergot fungi reveals the divergence and evolution of species within the genus Claviceps are the result of varying mechanisms driving genome evolution and host range expansion.</title>
        <authorList>
            <person name="Wyka S.A."/>
            <person name="Mondo S.J."/>
            <person name="Liu M."/>
            <person name="Dettman J."/>
            <person name="Nalam V."/>
            <person name="Broders K.D."/>
        </authorList>
    </citation>
    <scope>NUCLEOTIDE SEQUENCE</scope>
    <source>
        <strain evidence="5">CCC 1102</strain>
        <strain evidence="4 6">LM583</strain>
    </source>
</reference>
<comment type="caution">
    <text evidence="5">The sequence shown here is derived from an EMBL/GenBank/DDBJ whole genome shotgun (WGS) entry which is preliminary data.</text>
</comment>
<dbReference type="InterPro" id="IPR013766">
    <property type="entry name" value="Thioredoxin_domain"/>
</dbReference>
<evidence type="ECO:0000259" key="3">
    <source>
        <dbReference type="PROSITE" id="PS51352"/>
    </source>
</evidence>
<dbReference type="Pfam" id="PF00085">
    <property type="entry name" value="Thioredoxin"/>
    <property type="match status" value="1"/>
</dbReference>
<dbReference type="CDD" id="cd02947">
    <property type="entry name" value="TRX_family"/>
    <property type="match status" value="1"/>
</dbReference>
<evidence type="ECO:0000313" key="7">
    <source>
        <dbReference type="Proteomes" id="UP000784919"/>
    </source>
</evidence>
<comment type="similarity">
    <text evidence="1">Belongs to the thioredoxin family.</text>
</comment>
<dbReference type="InterPro" id="IPR036249">
    <property type="entry name" value="Thioredoxin-like_sf"/>
</dbReference>
<evidence type="ECO:0000256" key="1">
    <source>
        <dbReference type="ARBA" id="ARBA00008987"/>
    </source>
</evidence>
<dbReference type="PROSITE" id="PS51352">
    <property type="entry name" value="THIOREDOXIN_2"/>
    <property type="match status" value="1"/>
</dbReference>
<dbReference type="Gene3D" id="3.40.30.10">
    <property type="entry name" value="Glutaredoxin"/>
    <property type="match status" value="1"/>
</dbReference>
<accession>A0A9P7MP55</accession>
<dbReference type="PANTHER" id="PTHR46115">
    <property type="entry name" value="THIOREDOXIN-LIKE PROTEIN 1"/>
    <property type="match status" value="1"/>
</dbReference>
<evidence type="ECO:0000256" key="2">
    <source>
        <dbReference type="ARBA" id="ARBA00023157"/>
    </source>
</evidence>